<evidence type="ECO:0000259" key="17">
    <source>
        <dbReference type="Pfam" id="PF16327"/>
    </source>
</evidence>
<evidence type="ECO:0000256" key="12">
    <source>
        <dbReference type="ARBA" id="ARBA00023136"/>
    </source>
</evidence>
<feature type="transmembrane region" description="Helical" evidence="14">
    <location>
        <begin position="222"/>
        <end position="242"/>
    </location>
</feature>
<dbReference type="Proteomes" id="UP000001880">
    <property type="component" value="Chromosome"/>
</dbReference>
<feature type="transmembrane region" description="Helical" evidence="14">
    <location>
        <begin position="12"/>
        <end position="34"/>
    </location>
</feature>
<dbReference type="InterPro" id="IPR003568">
    <property type="entry name" value="Cyt_c_biogenesis_CcmF"/>
</dbReference>
<evidence type="ECO:0000256" key="5">
    <source>
        <dbReference type="ARBA" id="ARBA00022519"/>
    </source>
</evidence>
<evidence type="ECO:0000256" key="8">
    <source>
        <dbReference type="ARBA" id="ARBA00022723"/>
    </source>
</evidence>
<dbReference type="RefSeq" id="WP_012828453.1">
    <property type="nucleotide sequence ID" value="NC_013440.1"/>
</dbReference>
<evidence type="ECO:0000256" key="9">
    <source>
        <dbReference type="ARBA" id="ARBA00022748"/>
    </source>
</evidence>
<evidence type="ECO:0000256" key="14">
    <source>
        <dbReference type="RuleBase" id="RU364112"/>
    </source>
</evidence>
<dbReference type="Pfam" id="PF16327">
    <property type="entry name" value="CcmF_C"/>
    <property type="match status" value="1"/>
</dbReference>
<name>D0LV12_HALO1</name>
<gene>
    <name evidence="18" type="ordered locus">Hoch_3351</name>
</gene>
<feature type="transmembrane region" description="Helical" evidence="14">
    <location>
        <begin position="55"/>
        <end position="74"/>
    </location>
</feature>
<dbReference type="InterPro" id="IPR038297">
    <property type="entry name" value="CcmH/CycL/NrfF/Ccl2_sf"/>
</dbReference>
<evidence type="ECO:0000256" key="10">
    <source>
        <dbReference type="ARBA" id="ARBA00022989"/>
    </source>
</evidence>
<keyword evidence="12 14" id="KW-0472">Membrane</keyword>
<evidence type="ECO:0000256" key="2">
    <source>
        <dbReference type="ARBA" id="ARBA00009186"/>
    </source>
</evidence>
<dbReference type="InterPro" id="IPR032523">
    <property type="entry name" value="CcmF_C"/>
</dbReference>
<dbReference type="eggNOG" id="COG1138">
    <property type="taxonomic scope" value="Bacteria"/>
</dbReference>
<dbReference type="OrthoDB" id="9761451at2"/>
<dbReference type="KEGG" id="hoh:Hoch_3351"/>
<feature type="transmembrane region" description="Helical" evidence="14">
    <location>
        <begin position="262"/>
        <end position="279"/>
    </location>
</feature>
<sequence>MPENSAFNIPSSPIAAFGTIVLLLAFLVAAYGAAAGMVGNAQHRRRLVTSSVYSLYAFFGLTLLASALIIFAFVTHDYTIKYVAHYSDTSMPIWYKITAYWGGLDGSLLFWVAVLAAFSAVAVWVNRHRHRDMIGYVVAVVLLGQLFFLGILVYSKNPFATFLTAPPLDGKGLNPLLQNYWMVIHPPSLYIGFVAATIPFAFGIAALASGRLDDKWLDSVRSWMLICWFFLSLGLILGGRWAYEELGWGGYWAWDPVENAGFLPWFTASAFLHSIMIQKQRGMLKVWNVVLVVLTFFLTIFGTFMTRSGVVQSVHAFGEDNELALLFILYMAVIFIVSFGLLIYRLPKLRSSNTFESFVSREYAFLVNNWILLACCLFVLFATMFPTISEAIDGERVTVGPEFFNKWMTPLGLILLFLAGAAPLLAWRRTTRARLYAQFLFPSALFVVTIAVLALVWPETRVRTSILSEGFDLPVALFDFGLVAFVFGCLIQEFYKGVRVRMRQSGSDPFTAMVGLTLMKRSKYGGYIIHIAVAVMFIGFAGKAFETMEDRTISTPGETFQVDKYTFVYDDLITRADDHMREVGAKVSVFQDGAKIGEVYPSKRDYMKHEQPTTEVSILHLLREDVYLVLTGYDERSQLANFRIYINPLINWVWIGFVLLMIGTAVCLIPQSVVNNMSGRGERKERSGSGGSAAAKAGLILLAALGLSLAYSAPAAAAQPAEHEDAITARSGGHNVSTGVAHMFRPDTDVAERLMKELVCLCGGCQRENIGECRCGYAAQERRKVMALLAGQDLSTPEGQQAAYDAVVEAFVAEYGGRHVLATPQSSASWMIPYAAIAGGLVLLFGVGRRMVVRGRAQARENAAVGKLAETPEDQEYAEMLDDELRDTD</sequence>
<feature type="transmembrane region" description="Helical" evidence="14">
    <location>
        <begin position="828"/>
        <end position="847"/>
    </location>
</feature>
<evidence type="ECO:0000256" key="13">
    <source>
        <dbReference type="ARBA" id="ARBA00037230"/>
    </source>
</evidence>
<dbReference type="AlphaFoldDB" id="D0LV12"/>
<feature type="transmembrane region" description="Helical" evidence="14">
    <location>
        <begin position="324"/>
        <end position="344"/>
    </location>
</feature>
<dbReference type="PRINTS" id="PR01411">
    <property type="entry name" value="CCMFBIOGNSIS"/>
</dbReference>
<feature type="domain" description="Cytochrome c assembly protein" evidence="15">
    <location>
        <begin position="101"/>
        <end position="308"/>
    </location>
</feature>
<comment type="similarity">
    <text evidence="3 14">Belongs to the CcmH/CycL/Ccl2/NrfF family.</text>
</comment>
<feature type="transmembrane region" description="Helical" evidence="14">
    <location>
        <begin position="108"/>
        <end position="126"/>
    </location>
</feature>
<feature type="domain" description="CcmH/CycL/Ccl2/NrfF N-terminal" evidence="16">
    <location>
        <begin position="750"/>
        <end position="859"/>
    </location>
</feature>
<accession>D0LV12</accession>
<comment type="caution">
    <text evidence="14">Lacks conserved residue(s) required for the propagation of feature annotation.</text>
</comment>
<keyword evidence="6 14" id="KW-0349">Heme</keyword>
<feature type="domain" description="Cytochrome c-type biogenesis protein CcmF C-terminal" evidence="17">
    <location>
        <begin position="331"/>
        <end position="669"/>
    </location>
</feature>
<dbReference type="HOGENOM" id="CLU_015041_3_0_7"/>
<dbReference type="Pfam" id="PF03918">
    <property type="entry name" value="CcmH"/>
    <property type="match status" value="1"/>
</dbReference>
<dbReference type="InterPro" id="IPR002541">
    <property type="entry name" value="Cyt_c_assembly"/>
</dbReference>
<evidence type="ECO:0000256" key="4">
    <source>
        <dbReference type="ARBA" id="ARBA00022475"/>
    </source>
</evidence>
<evidence type="ECO:0000259" key="15">
    <source>
        <dbReference type="Pfam" id="PF01578"/>
    </source>
</evidence>
<dbReference type="PANTHER" id="PTHR43653:SF1">
    <property type="entry name" value="CYTOCHROME C-TYPE BIOGENESIS PROTEIN CCMF"/>
    <property type="match status" value="1"/>
</dbReference>
<comment type="function">
    <text evidence="13">Required for the biogenesis of c-type cytochromes. Possible subunit of a heme lyase.</text>
</comment>
<dbReference type="Gene3D" id="1.10.8.640">
    <property type="entry name" value="Cytochrome C biogenesis protein"/>
    <property type="match status" value="1"/>
</dbReference>
<evidence type="ECO:0000256" key="11">
    <source>
        <dbReference type="ARBA" id="ARBA00023004"/>
    </source>
</evidence>
<dbReference type="GO" id="GO:0005886">
    <property type="term" value="C:plasma membrane"/>
    <property type="evidence" value="ECO:0007669"/>
    <property type="project" value="UniProtKB-SubCell"/>
</dbReference>
<dbReference type="eggNOG" id="COG3088">
    <property type="taxonomic scope" value="Bacteria"/>
</dbReference>
<feature type="transmembrane region" description="Helical" evidence="14">
    <location>
        <begin position="407"/>
        <end position="427"/>
    </location>
</feature>
<feature type="transmembrane region" description="Helical" evidence="14">
    <location>
        <begin position="365"/>
        <end position="387"/>
    </location>
</feature>
<keyword evidence="5" id="KW-0997">Cell inner membrane</keyword>
<reference evidence="18 19" key="1">
    <citation type="journal article" date="2010" name="Stand. Genomic Sci.">
        <title>Complete genome sequence of Haliangium ochraceum type strain (SMP-2).</title>
        <authorList>
            <consortium name="US DOE Joint Genome Institute (JGI-PGF)"/>
            <person name="Ivanova N."/>
            <person name="Daum C."/>
            <person name="Lang E."/>
            <person name="Abt B."/>
            <person name="Kopitz M."/>
            <person name="Saunders E."/>
            <person name="Lapidus A."/>
            <person name="Lucas S."/>
            <person name="Glavina Del Rio T."/>
            <person name="Nolan M."/>
            <person name="Tice H."/>
            <person name="Copeland A."/>
            <person name="Cheng J.F."/>
            <person name="Chen F."/>
            <person name="Bruce D."/>
            <person name="Goodwin L."/>
            <person name="Pitluck S."/>
            <person name="Mavromatis K."/>
            <person name="Pati A."/>
            <person name="Mikhailova N."/>
            <person name="Chen A."/>
            <person name="Palaniappan K."/>
            <person name="Land M."/>
            <person name="Hauser L."/>
            <person name="Chang Y.J."/>
            <person name="Jeffries C.D."/>
            <person name="Detter J.C."/>
            <person name="Brettin T."/>
            <person name="Rohde M."/>
            <person name="Goker M."/>
            <person name="Bristow J."/>
            <person name="Markowitz V."/>
            <person name="Eisen J.A."/>
            <person name="Hugenholtz P."/>
            <person name="Kyrpides N.C."/>
            <person name="Klenk H.P."/>
        </authorList>
    </citation>
    <scope>NUCLEOTIDE SEQUENCE [LARGE SCALE GENOMIC DNA]</scope>
    <source>
        <strain evidence="19">DSM 14365 / CIP 107738 / JCM 11303 / AJ 13395 / SMP-2</strain>
    </source>
</reference>
<keyword evidence="4" id="KW-1003">Cell membrane</keyword>
<evidence type="ECO:0000313" key="18">
    <source>
        <dbReference type="EMBL" id="ACY15853.1"/>
    </source>
</evidence>
<keyword evidence="11 14" id="KW-0408">Iron</keyword>
<comment type="similarity">
    <text evidence="2">Belongs to the CcmF/CycK/Ccl1/NrfE/CcsA family.</text>
</comment>
<keyword evidence="14" id="KW-0732">Signal</keyword>
<keyword evidence="9" id="KW-0201">Cytochrome c-type biogenesis</keyword>
<dbReference type="InterPro" id="IPR003567">
    <property type="entry name" value="Cyt_c_biogenesis"/>
</dbReference>
<evidence type="ECO:0000256" key="6">
    <source>
        <dbReference type="ARBA" id="ARBA00022617"/>
    </source>
</evidence>
<dbReference type="Pfam" id="PF01578">
    <property type="entry name" value="Cytochrom_C_asm"/>
    <property type="match status" value="1"/>
</dbReference>
<dbReference type="EMBL" id="CP001804">
    <property type="protein sequence ID" value="ACY15853.1"/>
    <property type="molecule type" value="Genomic_DNA"/>
</dbReference>
<keyword evidence="7 14" id="KW-0812">Transmembrane</keyword>
<dbReference type="STRING" id="502025.Hoch_3351"/>
<keyword evidence="10 14" id="KW-1133">Transmembrane helix</keyword>
<feature type="transmembrane region" description="Helical" evidence="14">
    <location>
        <begin position="477"/>
        <end position="495"/>
    </location>
</feature>
<dbReference type="GO" id="GO:0020037">
    <property type="term" value="F:heme binding"/>
    <property type="evidence" value="ECO:0007669"/>
    <property type="project" value="InterPro"/>
</dbReference>
<dbReference type="PANTHER" id="PTHR43653">
    <property type="entry name" value="CYTOCHROME C ASSEMBLY PROTEIN-RELATED"/>
    <property type="match status" value="1"/>
</dbReference>
<evidence type="ECO:0000313" key="19">
    <source>
        <dbReference type="Proteomes" id="UP000001880"/>
    </source>
</evidence>
<feature type="transmembrane region" description="Helical" evidence="14">
    <location>
        <begin position="439"/>
        <end position="457"/>
    </location>
</feature>
<dbReference type="InterPro" id="IPR005616">
    <property type="entry name" value="CcmH/CycL/Ccl2/NrfF_N"/>
</dbReference>
<evidence type="ECO:0000259" key="16">
    <source>
        <dbReference type="Pfam" id="PF03918"/>
    </source>
</evidence>
<feature type="transmembrane region" description="Helical" evidence="14">
    <location>
        <begin position="524"/>
        <end position="542"/>
    </location>
</feature>
<dbReference type="PRINTS" id="PR01410">
    <property type="entry name" value="CCBIOGENESIS"/>
</dbReference>
<feature type="transmembrane region" description="Helical" evidence="14">
    <location>
        <begin position="133"/>
        <end position="154"/>
    </location>
</feature>
<proteinExistence type="inferred from homology"/>
<evidence type="ECO:0000256" key="7">
    <source>
        <dbReference type="ARBA" id="ARBA00022692"/>
    </source>
</evidence>
<feature type="transmembrane region" description="Helical" evidence="14">
    <location>
        <begin position="286"/>
        <end position="304"/>
    </location>
</feature>
<dbReference type="GO" id="GO:0046872">
    <property type="term" value="F:metal ion binding"/>
    <property type="evidence" value="ECO:0007669"/>
    <property type="project" value="UniProtKB-KW"/>
</dbReference>
<organism evidence="18 19">
    <name type="scientific">Haliangium ochraceum (strain DSM 14365 / JCM 11303 / SMP-2)</name>
    <dbReference type="NCBI Taxonomy" id="502025"/>
    <lineage>
        <taxon>Bacteria</taxon>
        <taxon>Pseudomonadati</taxon>
        <taxon>Myxococcota</taxon>
        <taxon>Polyangia</taxon>
        <taxon>Haliangiales</taxon>
        <taxon>Kofleriaceae</taxon>
        <taxon>Haliangium</taxon>
    </lineage>
</organism>
<feature type="transmembrane region" description="Helical" evidence="14">
    <location>
        <begin position="652"/>
        <end position="673"/>
    </location>
</feature>
<feature type="transmembrane region" description="Helical" evidence="14">
    <location>
        <begin position="693"/>
        <end position="713"/>
    </location>
</feature>
<evidence type="ECO:0000256" key="3">
    <source>
        <dbReference type="ARBA" id="ARBA00010342"/>
    </source>
</evidence>
<keyword evidence="8 14" id="KW-0479">Metal-binding</keyword>
<protein>
    <recommendedName>
        <fullName evidence="14">Cytochrome c-type biogenesis protein</fullName>
    </recommendedName>
</protein>
<dbReference type="GO" id="GO:0017004">
    <property type="term" value="P:cytochrome complex assembly"/>
    <property type="evidence" value="ECO:0007669"/>
    <property type="project" value="UniProtKB-KW"/>
</dbReference>
<dbReference type="GO" id="GO:0015232">
    <property type="term" value="F:heme transmembrane transporter activity"/>
    <property type="evidence" value="ECO:0007669"/>
    <property type="project" value="InterPro"/>
</dbReference>
<feature type="transmembrane region" description="Helical" evidence="14">
    <location>
        <begin position="189"/>
        <end position="210"/>
    </location>
</feature>
<evidence type="ECO:0000256" key="1">
    <source>
        <dbReference type="ARBA" id="ARBA00004429"/>
    </source>
</evidence>
<comment type="subcellular location">
    <subcellularLocation>
        <location evidence="1">Cell inner membrane</location>
        <topology evidence="1">Multi-pass membrane protein</topology>
    </subcellularLocation>
</comment>
<keyword evidence="19" id="KW-1185">Reference proteome</keyword>